<comment type="caution">
    <text evidence="1">The sequence shown here is derived from an EMBL/GenBank/DDBJ whole genome shotgun (WGS) entry which is preliminary data.</text>
</comment>
<dbReference type="SUPFAM" id="SSF56112">
    <property type="entry name" value="Protein kinase-like (PK-like)"/>
    <property type="match status" value="1"/>
</dbReference>
<dbReference type="EMBL" id="QKWP01000735">
    <property type="protein sequence ID" value="RIB15556.1"/>
    <property type="molecule type" value="Genomic_DNA"/>
</dbReference>
<evidence type="ECO:0000313" key="2">
    <source>
        <dbReference type="Proteomes" id="UP000266673"/>
    </source>
</evidence>
<evidence type="ECO:0000313" key="1">
    <source>
        <dbReference type="EMBL" id="RIB15556.1"/>
    </source>
</evidence>
<dbReference type="Proteomes" id="UP000266673">
    <property type="component" value="Unassembled WGS sequence"/>
</dbReference>
<sequence>MNPLVDDSPTMIDSLFGKCAHCNYNKTSAAWYLSCDSDIAIQRQIPISINAKIDDCIREFQLRALSYKNVVDWIPFDRFSDITEIGKGGFCSVYKAIWLDSKQKIKKIHDGDSYIYERAHEQSGIVALKTLSSSKEKEDNNFLKK</sequence>
<protein>
    <recommendedName>
        <fullName evidence="3">Protein kinase domain-containing protein</fullName>
    </recommendedName>
</protein>
<dbReference type="InterPro" id="IPR011009">
    <property type="entry name" value="Kinase-like_dom_sf"/>
</dbReference>
<gene>
    <name evidence="1" type="ORF">C2G38_2192109</name>
</gene>
<dbReference type="Gene3D" id="3.30.200.20">
    <property type="entry name" value="Phosphorylase Kinase, domain 1"/>
    <property type="match status" value="1"/>
</dbReference>
<accession>A0A397V8E7</accession>
<dbReference type="AlphaFoldDB" id="A0A397V8E7"/>
<dbReference type="OrthoDB" id="2432957at2759"/>
<proteinExistence type="predicted"/>
<evidence type="ECO:0008006" key="3">
    <source>
        <dbReference type="Google" id="ProtNLM"/>
    </source>
</evidence>
<organism evidence="1 2">
    <name type="scientific">Gigaspora rosea</name>
    <dbReference type="NCBI Taxonomy" id="44941"/>
    <lineage>
        <taxon>Eukaryota</taxon>
        <taxon>Fungi</taxon>
        <taxon>Fungi incertae sedis</taxon>
        <taxon>Mucoromycota</taxon>
        <taxon>Glomeromycotina</taxon>
        <taxon>Glomeromycetes</taxon>
        <taxon>Diversisporales</taxon>
        <taxon>Gigasporaceae</taxon>
        <taxon>Gigaspora</taxon>
    </lineage>
</organism>
<name>A0A397V8E7_9GLOM</name>
<keyword evidence="2" id="KW-1185">Reference proteome</keyword>
<reference evidence="1 2" key="1">
    <citation type="submission" date="2018-06" db="EMBL/GenBank/DDBJ databases">
        <title>Comparative genomics reveals the genomic features of Rhizophagus irregularis, R. cerebriforme, R. diaphanum and Gigaspora rosea, and their symbiotic lifestyle signature.</title>
        <authorList>
            <person name="Morin E."/>
            <person name="San Clemente H."/>
            <person name="Chen E.C.H."/>
            <person name="De La Providencia I."/>
            <person name="Hainaut M."/>
            <person name="Kuo A."/>
            <person name="Kohler A."/>
            <person name="Murat C."/>
            <person name="Tang N."/>
            <person name="Roy S."/>
            <person name="Loubradou J."/>
            <person name="Henrissat B."/>
            <person name="Grigoriev I.V."/>
            <person name="Corradi N."/>
            <person name="Roux C."/>
            <person name="Martin F.M."/>
        </authorList>
    </citation>
    <scope>NUCLEOTIDE SEQUENCE [LARGE SCALE GENOMIC DNA]</scope>
    <source>
        <strain evidence="1 2">DAOM 194757</strain>
    </source>
</reference>